<proteinExistence type="predicted"/>
<accession>A0A5C6FNY9</accession>
<comment type="caution">
    <text evidence="3">The sequence shown here is derived from an EMBL/GenBank/DDBJ whole genome shotgun (WGS) entry which is preliminary data.</text>
</comment>
<feature type="transmembrane region" description="Helical" evidence="2">
    <location>
        <begin position="261"/>
        <end position="282"/>
    </location>
</feature>
<feature type="region of interest" description="Disordered" evidence="1">
    <location>
        <begin position="79"/>
        <end position="132"/>
    </location>
</feature>
<evidence type="ECO:0000313" key="3">
    <source>
        <dbReference type="EMBL" id="TWU62942.1"/>
    </source>
</evidence>
<evidence type="ECO:0000313" key="4">
    <source>
        <dbReference type="Proteomes" id="UP000316476"/>
    </source>
</evidence>
<sequence length="299" mass="32060">MKYRERTLDQRRCDCCVCDSDRCPDRDGFWSTLVRQSTLTAAVLAICFCVAPALAVSPDTKPANQDADGESVAAEVVETDSGAGHSVAPEAGVDAREHSGGDVSGDDERIEEAMGSEGSARPEVSELSVPPSEFISYPDDRPEWLADAPTHMNGVDIWPVVSVPAESAEIARQSLDVMIQTTIQMYAEQTFADMPGSESIRLQPSQVEDLLIHKRYEGVVQRGDGDERFEAAVLLTFGNDARDLMRGQLESRLVGRRLVRMGGATTAGLLALAVGTGIFGLLSRRRQCKGSGPAACGGV</sequence>
<dbReference type="Proteomes" id="UP000316476">
    <property type="component" value="Unassembled WGS sequence"/>
</dbReference>
<dbReference type="RefSeq" id="WP_146415647.1">
    <property type="nucleotide sequence ID" value="NZ_SJPZ01000002.1"/>
</dbReference>
<dbReference type="EMBL" id="SJPZ01000002">
    <property type="protein sequence ID" value="TWU62942.1"/>
    <property type="molecule type" value="Genomic_DNA"/>
</dbReference>
<keyword evidence="2" id="KW-0812">Transmembrane</keyword>
<reference evidence="3 4" key="1">
    <citation type="submission" date="2019-02" db="EMBL/GenBank/DDBJ databases">
        <title>Deep-cultivation of Planctomycetes and their phenomic and genomic characterization uncovers novel biology.</title>
        <authorList>
            <person name="Wiegand S."/>
            <person name="Jogler M."/>
            <person name="Boedeker C."/>
            <person name="Pinto D."/>
            <person name="Vollmers J."/>
            <person name="Rivas-Marin E."/>
            <person name="Kohn T."/>
            <person name="Peeters S.H."/>
            <person name="Heuer A."/>
            <person name="Rast P."/>
            <person name="Oberbeckmann S."/>
            <person name="Bunk B."/>
            <person name="Jeske O."/>
            <person name="Meyerdierks A."/>
            <person name="Storesund J.E."/>
            <person name="Kallscheuer N."/>
            <person name="Luecker S."/>
            <person name="Lage O.M."/>
            <person name="Pohl T."/>
            <person name="Merkel B.J."/>
            <person name="Hornburger P."/>
            <person name="Mueller R.-W."/>
            <person name="Bruemmer F."/>
            <person name="Labrenz M."/>
            <person name="Spormann A.M."/>
            <person name="Op Den Camp H."/>
            <person name="Overmann J."/>
            <person name="Amann R."/>
            <person name="Jetten M.S.M."/>
            <person name="Mascher T."/>
            <person name="Medema M.H."/>
            <person name="Devos D.P."/>
            <person name="Kaster A.-K."/>
            <person name="Ovreas L."/>
            <person name="Rohde M."/>
            <person name="Galperin M.Y."/>
            <person name="Jogler C."/>
        </authorList>
    </citation>
    <scope>NUCLEOTIDE SEQUENCE [LARGE SCALE GENOMIC DNA]</scope>
    <source>
        <strain evidence="3 4">V7</strain>
    </source>
</reference>
<dbReference type="AlphaFoldDB" id="A0A5C6FNY9"/>
<keyword evidence="2" id="KW-1133">Transmembrane helix</keyword>
<dbReference type="OrthoDB" id="282910at2"/>
<evidence type="ECO:0000256" key="1">
    <source>
        <dbReference type="SAM" id="MobiDB-lite"/>
    </source>
</evidence>
<protein>
    <submittedName>
        <fullName evidence="3">Uncharacterized protein</fullName>
    </submittedName>
</protein>
<name>A0A5C6FNY9_9PLAN</name>
<keyword evidence="2" id="KW-0472">Membrane</keyword>
<evidence type="ECO:0000256" key="2">
    <source>
        <dbReference type="SAM" id="Phobius"/>
    </source>
</evidence>
<organism evidence="3 4">
    <name type="scientific">Crateriforma conspicua</name>
    <dbReference type="NCBI Taxonomy" id="2527996"/>
    <lineage>
        <taxon>Bacteria</taxon>
        <taxon>Pseudomonadati</taxon>
        <taxon>Planctomycetota</taxon>
        <taxon>Planctomycetia</taxon>
        <taxon>Planctomycetales</taxon>
        <taxon>Planctomycetaceae</taxon>
        <taxon>Crateriforma</taxon>
    </lineage>
</organism>
<gene>
    <name evidence="3" type="ORF">V7x_46790</name>
</gene>